<evidence type="ECO:0000313" key="6">
    <source>
        <dbReference type="WBParaSite" id="ACRNAN_Path_1035.g3963.t1"/>
    </source>
</evidence>
<comment type="catalytic activity">
    <reaction evidence="1">
        <text>Hydrolysis of terminal, non-reducing (1-&gt;4)-linked alpha-D-glucose residues with release of alpha-D-glucose.</text>
        <dbReference type="EC" id="3.2.1.20"/>
    </reaction>
</comment>
<organism evidence="5 6">
    <name type="scientific">Acrobeloides nanus</name>
    <dbReference type="NCBI Taxonomy" id="290746"/>
    <lineage>
        <taxon>Eukaryota</taxon>
        <taxon>Metazoa</taxon>
        <taxon>Ecdysozoa</taxon>
        <taxon>Nematoda</taxon>
        <taxon>Chromadorea</taxon>
        <taxon>Rhabditida</taxon>
        <taxon>Tylenchina</taxon>
        <taxon>Cephalobomorpha</taxon>
        <taxon>Cephaloboidea</taxon>
        <taxon>Cephalobidae</taxon>
        <taxon>Acrobeloides</taxon>
    </lineage>
</organism>
<feature type="domain" description="Glycosyl hydrolase family 13 catalytic" evidence="4">
    <location>
        <begin position="117"/>
        <end position="522"/>
    </location>
</feature>
<feature type="transmembrane region" description="Helical" evidence="3">
    <location>
        <begin position="75"/>
        <end position="97"/>
    </location>
</feature>
<dbReference type="SMART" id="SM00642">
    <property type="entry name" value="Aamy"/>
    <property type="match status" value="1"/>
</dbReference>
<dbReference type="PANTHER" id="PTHR10357">
    <property type="entry name" value="ALPHA-AMYLASE FAMILY MEMBER"/>
    <property type="match status" value="1"/>
</dbReference>
<name>A0A914BUM8_9BILA</name>
<dbReference type="InterPro" id="IPR006047">
    <property type="entry name" value="GH13_cat_dom"/>
</dbReference>
<evidence type="ECO:0000313" key="5">
    <source>
        <dbReference type="Proteomes" id="UP000887540"/>
    </source>
</evidence>
<keyword evidence="3" id="KW-0812">Transmembrane</keyword>
<protein>
    <recommendedName>
        <fullName evidence="2">alpha-glucosidase</fullName>
        <ecNumber evidence="2">3.2.1.20</ecNumber>
    </recommendedName>
</protein>
<dbReference type="SUPFAM" id="SSF51445">
    <property type="entry name" value="(Trans)glycosidases"/>
    <property type="match status" value="1"/>
</dbReference>
<sequence>MADNHSVERGYKKDSYILAVQSNPIHGPSQIEEKRPIRELREPSPLKEESKNGAILTVEELNEYKNDPFWKKLRWILYLLFWLTWILMFVGAIIIIITSPGCAAIATKWWHSAIVYELWTPSFQDSNADGYGDLSGISSRLNQLRKIGVNTVFPRPFIAVDESGLGAVDYTKIHDKIGSLDQAMSFIEELRSKGLKIVIDIPIVATSIDHDWFQRSAKASLPENSDFASYYYWKRNVNPSDYVSEYKNLGIFYFHLQNRSDLAILNWKSPHVSKDIKKALSFWIDKGVDGFHFGHVDFLARSPDGMQPDWPEISRILEDVCEHVNMYRNESIVAAGKDIFLFASPEPLREEHKKLLIYDAKLDGIINTELTKVALQNKICYESEHHVAGCANEILSDLLSFHNEHSDIIPIWQFGNSFVSRVASRVGSRSHAELLALIQLILPGANIFYYGEEIALRDIENIPYPQRGAMPWDDSINSGFSSAPPTTLNAHLQPDYQNINFERQYSDTNGYVKMFKGLARMRQMNNVLISGKTYISKTVDNGFTLCRFDPTTSEKAIIVAVNFGKTSTVQSLADLPPFQKYSHAKTGQVIAINSNPHNYHLRETIDLSHMEIHLGPEEGIVFIVNA</sequence>
<evidence type="ECO:0000256" key="3">
    <source>
        <dbReference type="SAM" id="Phobius"/>
    </source>
</evidence>
<dbReference type="Pfam" id="PF00128">
    <property type="entry name" value="Alpha-amylase"/>
    <property type="match status" value="1"/>
</dbReference>
<evidence type="ECO:0000256" key="1">
    <source>
        <dbReference type="ARBA" id="ARBA00001657"/>
    </source>
</evidence>
<keyword evidence="3" id="KW-1133">Transmembrane helix</keyword>
<dbReference type="AlphaFoldDB" id="A0A914BUM8"/>
<dbReference type="Gene3D" id="3.20.20.80">
    <property type="entry name" value="Glycosidases"/>
    <property type="match status" value="2"/>
</dbReference>
<evidence type="ECO:0000259" key="4">
    <source>
        <dbReference type="SMART" id="SM00642"/>
    </source>
</evidence>
<accession>A0A914BUM8</accession>
<keyword evidence="5" id="KW-1185">Reference proteome</keyword>
<keyword evidence="3" id="KW-0472">Membrane</keyword>
<dbReference type="GO" id="GO:0005975">
    <property type="term" value="P:carbohydrate metabolic process"/>
    <property type="evidence" value="ECO:0007669"/>
    <property type="project" value="InterPro"/>
</dbReference>
<dbReference type="Gene3D" id="3.90.400.10">
    <property type="entry name" value="Oligo-1,6-glucosidase, Domain 2"/>
    <property type="match status" value="1"/>
</dbReference>
<dbReference type="InterPro" id="IPR031984">
    <property type="entry name" value="SLC3A2_N"/>
</dbReference>
<dbReference type="GO" id="GO:0004558">
    <property type="term" value="F:alpha-1,4-glucosidase activity"/>
    <property type="evidence" value="ECO:0007669"/>
    <property type="project" value="UniProtKB-EC"/>
</dbReference>
<reference evidence="6" key="1">
    <citation type="submission" date="2022-11" db="UniProtKB">
        <authorList>
            <consortium name="WormBaseParasite"/>
        </authorList>
    </citation>
    <scope>IDENTIFICATION</scope>
</reference>
<dbReference type="EC" id="3.2.1.20" evidence="2"/>
<dbReference type="WBParaSite" id="ACRNAN_Path_1035.g3963.t1">
    <property type="protein sequence ID" value="ACRNAN_Path_1035.g3963.t1"/>
    <property type="gene ID" value="ACRNAN_Path_1035.g3963"/>
</dbReference>
<dbReference type="InterPro" id="IPR045857">
    <property type="entry name" value="O16G_dom_2"/>
</dbReference>
<dbReference type="Pfam" id="PF16028">
    <property type="entry name" value="SLC3A2_N"/>
    <property type="match status" value="1"/>
</dbReference>
<dbReference type="InterPro" id="IPR017853">
    <property type="entry name" value="GH"/>
</dbReference>
<dbReference type="Proteomes" id="UP000887540">
    <property type="component" value="Unplaced"/>
</dbReference>
<dbReference type="PANTHER" id="PTHR10357:SF230">
    <property type="entry name" value="GLYCOSYL HYDROLASE FAMILY 13 CATALYTIC DOMAIN-CONTAINING PROTEIN"/>
    <property type="match status" value="1"/>
</dbReference>
<proteinExistence type="predicted"/>
<evidence type="ECO:0000256" key="2">
    <source>
        <dbReference type="ARBA" id="ARBA00012741"/>
    </source>
</evidence>